<keyword evidence="1" id="KW-0472">Membrane</keyword>
<protein>
    <submittedName>
        <fullName evidence="2">Uncharacterized protein</fullName>
    </submittedName>
</protein>
<dbReference type="PANTHER" id="PTHR37576:SF2">
    <property type="entry name" value="DEFECT AT LOW TEMPERATURE PROTEIN 1"/>
    <property type="match status" value="1"/>
</dbReference>
<evidence type="ECO:0000256" key="1">
    <source>
        <dbReference type="SAM" id="Phobius"/>
    </source>
</evidence>
<dbReference type="STRING" id="1160509.A0A3N4HH03"/>
<name>A0A3N4HH03_ASCIM</name>
<dbReference type="AlphaFoldDB" id="A0A3N4HH03"/>
<evidence type="ECO:0000313" key="2">
    <source>
        <dbReference type="EMBL" id="RPA73319.1"/>
    </source>
</evidence>
<gene>
    <name evidence="2" type="ORF">BJ508DRAFT_334174</name>
</gene>
<reference evidence="2 3" key="1">
    <citation type="journal article" date="2018" name="Nat. Ecol. Evol.">
        <title>Pezizomycetes genomes reveal the molecular basis of ectomycorrhizal truffle lifestyle.</title>
        <authorList>
            <person name="Murat C."/>
            <person name="Payen T."/>
            <person name="Noel B."/>
            <person name="Kuo A."/>
            <person name="Morin E."/>
            <person name="Chen J."/>
            <person name="Kohler A."/>
            <person name="Krizsan K."/>
            <person name="Balestrini R."/>
            <person name="Da Silva C."/>
            <person name="Montanini B."/>
            <person name="Hainaut M."/>
            <person name="Levati E."/>
            <person name="Barry K.W."/>
            <person name="Belfiori B."/>
            <person name="Cichocki N."/>
            <person name="Clum A."/>
            <person name="Dockter R.B."/>
            <person name="Fauchery L."/>
            <person name="Guy J."/>
            <person name="Iotti M."/>
            <person name="Le Tacon F."/>
            <person name="Lindquist E.A."/>
            <person name="Lipzen A."/>
            <person name="Malagnac F."/>
            <person name="Mello A."/>
            <person name="Molinier V."/>
            <person name="Miyauchi S."/>
            <person name="Poulain J."/>
            <person name="Riccioni C."/>
            <person name="Rubini A."/>
            <person name="Sitrit Y."/>
            <person name="Splivallo R."/>
            <person name="Traeger S."/>
            <person name="Wang M."/>
            <person name="Zifcakova L."/>
            <person name="Wipf D."/>
            <person name="Zambonelli A."/>
            <person name="Paolocci F."/>
            <person name="Nowrousian M."/>
            <person name="Ottonello S."/>
            <person name="Baldrian P."/>
            <person name="Spatafora J.W."/>
            <person name="Henrissat B."/>
            <person name="Nagy L.G."/>
            <person name="Aury J.M."/>
            <person name="Wincker P."/>
            <person name="Grigoriev I.V."/>
            <person name="Bonfante P."/>
            <person name="Martin F.M."/>
        </authorList>
    </citation>
    <scope>NUCLEOTIDE SEQUENCE [LARGE SCALE GENOMIC DNA]</scope>
    <source>
        <strain evidence="2 3">RN42</strain>
    </source>
</reference>
<organism evidence="2 3">
    <name type="scientific">Ascobolus immersus RN42</name>
    <dbReference type="NCBI Taxonomy" id="1160509"/>
    <lineage>
        <taxon>Eukaryota</taxon>
        <taxon>Fungi</taxon>
        <taxon>Dikarya</taxon>
        <taxon>Ascomycota</taxon>
        <taxon>Pezizomycotina</taxon>
        <taxon>Pezizomycetes</taxon>
        <taxon>Pezizales</taxon>
        <taxon>Ascobolaceae</taxon>
        <taxon>Ascobolus</taxon>
    </lineage>
</organism>
<proteinExistence type="predicted"/>
<evidence type="ECO:0000313" key="3">
    <source>
        <dbReference type="Proteomes" id="UP000275078"/>
    </source>
</evidence>
<dbReference type="PANTHER" id="PTHR37576">
    <property type="entry name" value="DEFECT AT LOW TEMPERATURE PROTEIN 1"/>
    <property type="match status" value="1"/>
</dbReference>
<dbReference type="OrthoDB" id="5357734at2759"/>
<feature type="transmembrane region" description="Helical" evidence="1">
    <location>
        <begin position="6"/>
        <end position="25"/>
    </location>
</feature>
<keyword evidence="3" id="KW-1185">Reference proteome</keyword>
<sequence>MKFLAIALAIVLVGALITVSTFFGYMRLGRRVTMSPVEIAKAFGAPLLEELGSNESVDGLLRASERSGVGKLRYGELLDGDGSGNDEETGSDGLHQRRLQFDKVGNVRKPQAGAGYI</sequence>
<accession>A0A3N4HH03</accession>
<keyword evidence="1" id="KW-0812">Transmembrane</keyword>
<dbReference type="Proteomes" id="UP000275078">
    <property type="component" value="Unassembled WGS sequence"/>
</dbReference>
<dbReference type="EMBL" id="ML119825">
    <property type="protein sequence ID" value="RPA73319.1"/>
    <property type="molecule type" value="Genomic_DNA"/>
</dbReference>
<keyword evidence="1" id="KW-1133">Transmembrane helix</keyword>